<dbReference type="Proteomes" id="UP001595816">
    <property type="component" value="Unassembled WGS sequence"/>
</dbReference>
<organism evidence="1 2">
    <name type="scientific">Hamadaea flava</name>
    <dbReference type="NCBI Taxonomy" id="1742688"/>
    <lineage>
        <taxon>Bacteria</taxon>
        <taxon>Bacillati</taxon>
        <taxon>Actinomycetota</taxon>
        <taxon>Actinomycetes</taxon>
        <taxon>Micromonosporales</taxon>
        <taxon>Micromonosporaceae</taxon>
        <taxon>Hamadaea</taxon>
    </lineage>
</organism>
<evidence type="ECO:0000313" key="2">
    <source>
        <dbReference type="Proteomes" id="UP001595816"/>
    </source>
</evidence>
<gene>
    <name evidence="1" type="ORF">ACFOZ4_00335</name>
</gene>
<comment type="caution">
    <text evidence="1">The sequence shown here is derived from an EMBL/GenBank/DDBJ whole genome shotgun (WGS) entry which is preliminary data.</text>
</comment>
<keyword evidence="2" id="KW-1185">Reference proteome</keyword>
<proteinExistence type="predicted"/>
<sequence>MAHSRTMAVLAYAQPRPTRDAGGTKHATTRFGAATAFCGTAVAAYGEPAPPQRPAHMCGTCAASIYD</sequence>
<reference evidence="2" key="1">
    <citation type="journal article" date="2019" name="Int. J. Syst. Evol. Microbiol.">
        <title>The Global Catalogue of Microorganisms (GCM) 10K type strain sequencing project: providing services to taxonomists for standard genome sequencing and annotation.</title>
        <authorList>
            <consortium name="The Broad Institute Genomics Platform"/>
            <consortium name="The Broad Institute Genome Sequencing Center for Infectious Disease"/>
            <person name="Wu L."/>
            <person name="Ma J."/>
        </authorList>
    </citation>
    <scope>NUCLEOTIDE SEQUENCE [LARGE SCALE GENOMIC DNA]</scope>
    <source>
        <strain evidence="2">CGMCC 4.7289</strain>
    </source>
</reference>
<dbReference type="EMBL" id="JBHSAY010000001">
    <property type="protein sequence ID" value="MFC4129061.1"/>
    <property type="molecule type" value="Genomic_DNA"/>
</dbReference>
<protein>
    <submittedName>
        <fullName evidence="1">Uncharacterized protein</fullName>
    </submittedName>
</protein>
<dbReference type="RefSeq" id="WP_253754116.1">
    <property type="nucleotide sequence ID" value="NZ_JAMZDZ010000001.1"/>
</dbReference>
<evidence type="ECO:0000313" key="1">
    <source>
        <dbReference type="EMBL" id="MFC4129061.1"/>
    </source>
</evidence>
<name>A0ABV8LDT1_9ACTN</name>
<accession>A0ABV8LDT1</accession>